<proteinExistence type="predicted"/>
<dbReference type="InterPro" id="IPR036866">
    <property type="entry name" value="RibonucZ/Hydroxyglut_hydro"/>
</dbReference>
<protein>
    <submittedName>
        <fullName evidence="2">MBL fold metallo-hydrolase</fullName>
    </submittedName>
</protein>
<dbReference type="PANTHER" id="PTHR46233:SF1">
    <property type="entry name" value="CONSERVED PROTEIN"/>
    <property type="match status" value="1"/>
</dbReference>
<dbReference type="PANTHER" id="PTHR46233">
    <property type="entry name" value="HYDROXYACYLGLUTATHIONE HYDROLASE GLOC"/>
    <property type="match status" value="1"/>
</dbReference>
<feature type="domain" description="Metallo-beta-lactamase" evidence="1">
    <location>
        <begin position="32"/>
        <end position="197"/>
    </location>
</feature>
<dbReference type="RefSeq" id="WP_109278216.1">
    <property type="nucleotide sequence ID" value="NZ_JBFAUK010000008.1"/>
</dbReference>
<organism evidence="2 3">
    <name type="scientific">Streptomyces orinoci</name>
    <name type="common">Streptoverticillium orinoci</name>
    <dbReference type="NCBI Taxonomy" id="67339"/>
    <lineage>
        <taxon>Bacteria</taxon>
        <taxon>Bacillati</taxon>
        <taxon>Actinomycetota</taxon>
        <taxon>Actinomycetes</taxon>
        <taxon>Kitasatosporales</taxon>
        <taxon>Streptomycetaceae</taxon>
        <taxon>Streptomyces</taxon>
    </lineage>
</organism>
<gene>
    <name evidence="2" type="ORF">AB0L16_13320</name>
</gene>
<dbReference type="Pfam" id="PF00753">
    <property type="entry name" value="Lactamase_B"/>
    <property type="match status" value="1"/>
</dbReference>
<sequence>MAYTGMVKVGGPADVHELPDLMISKLAVGPMDNNSYLLRCRATDEQLLIDAAAEPQTLLSFIGDSGIASVVTTHRHADHWGALREVVDATGARTYAGRYDAEGIPVPTDVPVEDGDVIQVGRVRLTARHLVGHTPGSIALIYDDPHGHPHLFTGDCLFPGGVGNTHNDPKAFASLIDDVEHKLFAQLPDETWVYPGHGNDTTLGTERPHLAEWRERGW</sequence>
<reference evidence="2 3" key="1">
    <citation type="submission" date="2024-06" db="EMBL/GenBank/DDBJ databases">
        <title>The Natural Products Discovery Center: Release of the First 8490 Sequenced Strains for Exploring Actinobacteria Biosynthetic Diversity.</title>
        <authorList>
            <person name="Kalkreuter E."/>
            <person name="Kautsar S.A."/>
            <person name="Yang D."/>
            <person name="Bader C.D."/>
            <person name="Teijaro C.N."/>
            <person name="Fluegel L."/>
            <person name="Davis C.M."/>
            <person name="Simpson J.R."/>
            <person name="Lauterbach L."/>
            <person name="Steele A.D."/>
            <person name="Gui C."/>
            <person name="Meng S."/>
            <person name="Li G."/>
            <person name="Viehrig K."/>
            <person name="Ye F."/>
            <person name="Su P."/>
            <person name="Kiefer A.F."/>
            <person name="Nichols A."/>
            <person name="Cepeda A.J."/>
            <person name="Yan W."/>
            <person name="Fan B."/>
            <person name="Jiang Y."/>
            <person name="Adhikari A."/>
            <person name="Zheng C.-J."/>
            <person name="Schuster L."/>
            <person name="Cowan T.M."/>
            <person name="Smanski M.J."/>
            <person name="Chevrette M.G."/>
            <person name="De Carvalho L.P.S."/>
            <person name="Shen B."/>
        </authorList>
    </citation>
    <scope>NUCLEOTIDE SEQUENCE [LARGE SCALE GENOMIC DNA]</scope>
    <source>
        <strain evidence="2 3">NPDC052347</strain>
    </source>
</reference>
<keyword evidence="3" id="KW-1185">Reference proteome</keyword>
<dbReference type="Proteomes" id="UP001552594">
    <property type="component" value="Unassembled WGS sequence"/>
</dbReference>
<comment type="caution">
    <text evidence="2">The sequence shown here is derived from an EMBL/GenBank/DDBJ whole genome shotgun (WGS) entry which is preliminary data.</text>
</comment>
<dbReference type="SMART" id="SM00849">
    <property type="entry name" value="Lactamase_B"/>
    <property type="match status" value="1"/>
</dbReference>
<dbReference type="Gene3D" id="3.60.15.10">
    <property type="entry name" value="Ribonuclease Z/Hydroxyacylglutathione hydrolase-like"/>
    <property type="match status" value="1"/>
</dbReference>
<dbReference type="InterPro" id="IPR051453">
    <property type="entry name" value="MBL_Glyoxalase_II"/>
</dbReference>
<accession>A0ABV3JX28</accession>
<dbReference type="CDD" id="cd06262">
    <property type="entry name" value="metallo-hydrolase-like_MBL-fold"/>
    <property type="match status" value="1"/>
</dbReference>
<name>A0ABV3JX28_STRON</name>
<evidence type="ECO:0000313" key="3">
    <source>
        <dbReference type="Proteomes" id="UP001552594"/>
    </source>
</evidence>
<evidence type="ECO:0000313" key="2">
    <source>
        <dbReference type="EMBL" id="MEV5507446.1"/>
    </source>
</evidence>
<dbReference type="InterPro" id="IPR001279">
    <property type="entry name" value="Metallo-B-lactamas"/>
</dbReference>
<dbReference type="EMBL" id="JBFAUK010000008">
    <property type="protein sequence ID" value="MEV5507446.1"/>
    <property type="molecule type" value="Genomic_DNA"/>
</dbReference>
<evidence type="ECO:0000259" key="1">
    <source>
        <dbReference type="SMART" id="SM00849"/>
    </source>
</evidence>
<dbReference type="SUPFAM" id="SSF56281">
    <property type="entry name" value="Metallo-hydrolase/oxidoreductase"/>
    <property type="match status" value="1"/>
</dbReference>